<accession>A0ABT1K2H0</accession>
<dbReference type="Proteomes" id="UP001320766">
    <property type="component" value="Unassembled WGS sequence"/>
</dbReference>
<name>A0ABT1K2H0_9ACTN</name>
<evidence type="ECO:0000313" key="1">
    <source>
        <dbReference type="EMBL" id="MCP2348191.1"/>
    </source>
</evidence>
<dbReference type="EMBL" id="JAMZEC010000001">
    <property type="protein sequence ID" value="MCP2348191.1"/>
    <property type="molecule type" value="Genomic_DNA"/>
</dbReference>
<sequence length="340" mass="36746">MVVFACAECGAVLTARLSRVALPDHSSQKYGHGLLPALLEPGTYVVDPGDGRPWEPLRPRPEERGVRLLTYSITGPPNRIGIAPGDVRGTVFIPERLGGCCCGWDGQYGPNLACAGCGCPVATRVDDCGFWQVVWLEPEAVRPAAVDGPAQRVMDWTELPSTPPVDSRGFWNPRWEAAVAVALAHLLAASGGERVTVPEGPVAEVLRRSIDSLLPPGPPERHLVLAGPGLPAALADIALVPRHPQTGAAWPCETGAVVPLAADVWTYLAFNDDRRLMPAAYGMPAVVRRDDPPPPLPPSLFRPDGRVFLRALERLAAVRRPWVRGVYDRVRDRPYTDPFS</sequence>
<keyword evidence="2" id="KW-1185">Reference proteome</keyword>
<reference evidence="1 2" key="1">
    <citation type="submission" date="2022-06" db="EMBL/GenBank/DDBJ databases">
        <title>Sequencing the genomes of 1000 actinobacteria strains.</title>
        <authorList>
            <person name="Klenk H.-P."/>
        </authorList>
    </citation>
    <scope>NUCLEOTIDE SEQUENCE [LARGE SCALE GENOMIC DNA]</scope>
    <source>
        <strain evidence="1 2">DSM 44170</strain>
    </source>
</reference>
<organism evidence="1 2">
    <name type="scientific">Nonomuraea roseoviolacea subsp. carminata</name>
    <dbReference type="NCBI Taxonomy" id="160689"/>
    <lineage>
        <taxon>Bacteria</taxon>
        <taxon>Bacillati</taxon>
        <taxon>Actinomycetota</taxon>
        <taxon>Actinomycetes</taxon>
        <taxon>Streptosporangiales</taxon>
        <taxon>Streptosporangiaceae</taxon>
        <taxon>Nonomuraea</taxon>
    </lineage>
</organism>
<evidence type="ECO:0000313" key="2">
    <source>
        <dbReference type="Proteomes" id="UP001320766"/>
    </source>
</evidence>
<dbReference type="RefSeq" id="WP_253771711.1">
    <property type="nucleotide sequence ID" value="NZ_BAAAVE010000006.1"/>
</dbReference>
<comment type="caution">
    <text evidence="1">The sequence shown here is derived from an EMBL/GenBank/DDBJ whole genome shotgun (WGS) entry which is preliminary data.</text>
</comment>
<gene>
    <name evidence="1" type="ORF">HD595_004313</name>
</gene>
<evidence type="ECO:0008006" key="3">
    <source>
        <dbReference type="Google" id="ProtNLM"/>
    </source>
</evidence>
<proteinExistence type="predicted"/>
<protein>
    <recommendedName>
        <fullName evidence="3">DUF2199 domain-containing protein</fullName>
    </recommendedName>
</protein>